<evidence type="ECO:0000256" key="7">
    <source>
        <dbReference type="SAM" id="Coils"/>
    </source>
</evidence>
<comment type="subcellular location">
    <subcellularLocation>
        <location evidence="1">Membrane</location>
        <topology evidence="1">Multi-pass membrane protein</topology>
    </subcellularLocation>
</comment>
<evidence type="ECO:0000256" key="4">
    <source>
        <dbReference type="ARBA" id="ARBA00022692"/>
    </source>
</evidence>
<feature type="transmembrane region" description="Helical" evidence="8">
    <location>
        <begin position="702"/>
        <end position="721"/>
    </location>
</feature>
<accession>A0ABP0LSY0</accession>
<comment type="similarity">
    <text evidence="2">Belongs to the CSC1 (TC 1.A.17) family.</text>
</comment>
<evidence type="ECO:0000256" key="3">
    <source>
        <dbReference type="ARBA" id="ARBA00022448"/>
    </source>
</evidence>
<evidence type="ECO:0000256" key="5">
    <source>
        <dbReference type="ARBA" id="ARBA00022989"/>
    </source>
</evidence>
<sequence>MFAIPLRLMWLFSILTLVASEICANHETEFATNSTTLIQHLNPSVSRNGSIRSSLENVTKEVNETVAEAPEEIAKSMEWKQRFARLQGGEGGGGSIALVTEAALSGLASNLFVCSACVGLFSFLRGRYPLVFFGNMADGTMDSDQRRNWISSSLALDLEKITAVMGLDASLAIEYASFGARLMMIIGLPFLFLFSPLHRWYGGGGLEEKDFLSSISVSNVSMGHPWLYHLHALAVLWTVLAVRAMVFRAQQTFMAKRHAWLTSLPSLRANTVLVEDIPASFQCQEKVLTFFSENVGPVAHVGMVRHTEKLEAAIEARNSTKAKLEEVRKEVEFRELQGSPDMDAKMDKINLLSQELTELESQVKAEREHIKGQFAQAGGVNSHSAFVTFHCRKDAEMAKVLELSGNADWAVHDAPEASEIRWHDLLQDYSVARSAIGCFLIFLLFANFSPICLLISSAASEVNVGKLQPIWDALAPTLGLTIFLSMLPTVLLLIFGSFFKLRAESLAQHRLQTWYFLFQAVFILFLPVVGTNFRSFAKQLLADDSLSTILAQIADRIPLSGDFFFNFIVLQWSVSCMELLRMVVLAKFLLFRTTYTEAEARQKAEPEDQDFYGMGGRTARWSLNLVIGCIFCSVWPMVPLVVLLQFLMQRLAYGYLIAFAETRKPDLGGEFWCESLLQLLYCMVLFAVGMSGLLLRRSPSCIPPAVAFVGVPIAVASILQFKDRFRWRTLSIPEVVKMDHPLPTKGAKTKLDSTIYEQPALTED</sequence>
<evidence type="ECO:0000256" key="2">
    <source>
        <dbReference type="ARBA" id="ARBA00007779"/>
    </source>
</evidence>
<feature type="transmembrane region" description="Helical" evidence="8">
    <location>
        <begin position="676"/>
        <end position="695"/>
    </location>
</feature>
<evidence type="ECO:0000256" key="6">
    <source>
        <dbReference type="ARBA" id="ARBA00023136"/>
    </source>
</evidence>
<comment type="caution">
    <text evidence="13">The sequence shown here is derived from an EMBL/GenBank/DDBJ whole genome shotgun (WGS) entry which is preliminary data.</text>
</comment>
<keyword evidence="9" id="KW-0732">Signal</keyword>
<dbReference type="InterPro" id="IPR027815">
    <property type="entry name" value="CSC1/OSCA1-like_cyt"/>
</dbReference>
<protein>
    <submittedName>
        <fullName evidence="13">CSC1-like protein At4g02900</fullName>
    </submittedName>
</protein>
<evidence type="ECO:0000259" key="12">
    <source>
        <dbReference type="Pfam" id="PF14703"/>
    </source>
</evidence>
<feature type="transmembrane region" description="Helical" evidence="8">
    <location>
        <begin position="563"/>
        <end position="584"/>
    </location>
</feature>
<evidence type="ECO:0000256" key="1">
    <source>
        <dbReference type="ARBA" id="ARBA00004141"/>
    </source>
</evidence>
<feature type="chain" id="PRO_5045510351" evidence="9">
    <location>
        <begin position="21"/>
        <end position="764"/>
    </location>
</feature>
<feature type="transmembrane region" description="Helical" evidence="8">
    <location>
        <begin position="102"/>
        <end position="124"/>
    </location>
</feature>
<feature type="domain" description="CSC1/OSCA1-like 7TM region" evidence="10">
    <location>
        <begin position="472"/>
        <end position="694"/>
    </location>
</feature>
<evidence type="ECO:0000259" key="11">
    <source>
        <dbReference type="Pfam" id="PF13967"/>
    </source>
</evidence>
<name>A0ABP0LSY0_9DINO</name>
<dbReference type="PANTHER" id="PTHR13018">
    <property type="entry name" value="PROBABLE MEMBRANE PROTEIN DUF221-RELATED"/>
    <property type="match status" value="1"/>
</dbReference>
<dbReference type="Pfam" id="PF13967">
    <property type="entry name" value="RSN1_TM"/>
    <property type="match status" value="1"/>
</dbReference>
<gene>
    <name evidence="13" type="ORF">SCF082_LOCUS24373</name>
</gene>
<dbReference type="InterPro" id="IPR045122">
    <property type="entry name" value="Csc1-like"/>
</dbReference>
<feature type="transmembrane region" description="Helical" evidence="8">
    <location>
        <begin position="623"/>
        <end position="647"/>
    </location>
</feature>
<evidence type="ECO:0000259" key="10">
    <source>
        <dbReference type="Pfam" id="PF02714"/>
    </source>
</evidence>
<feature type="transmembrane region" description="Helical" evidence="8">
    <location>
        <begin position="182"/>
        <end position="201"/>
    </location>
</feature>
<dbReference type="PANTHER" id="PTHR13018:SF5">
    <property type="entry name" value="RE44586P"/>
    <property type="match status" value="1"/>
</dbReference>
<dbReference type="InterPro" id="IPR003864">
    <property type="entry name" value="CSC1/OSCA1-like_7TM"/>
</dbReference>
<feature type="signal peptide" evidence="9">
    <location>
        <begin position="1"/>
        <end position="20"/>
    </location>
</feature>
<keyword evidence="14" id="KW-1185">Reference proteome</keyword>
<evidence type="ECO:0000313" key="14">
    <source>
        <dbReference type="Proteomes" id="UP001642464"/>
    </source>
</evidence>
<keyword evidence="5 8" id="KW-1133">Transmembrane helix</keyword>
<keyword evidence="6 8" id="KW-0472">Membrane</keyword>
<feature type="transmembrane region" description="Helical" evidence="8">
    <location>
        <begin position="226"/>
        <end position="247"/>
    </location>
</feature>
<feature type="transmembrane region" description="Helical" evidence="8">
    <location>
        <begin position="435"/>
        <end position="458"/>
    </location>
</feature>
<proteinExistence type="inferred from homology"/>
<feature type="coiled-coil region" evidence="7">
    <location>
        <begin position="310"/>
        <end position="369"/>
    </location>
</feature>
<feature type="transmembrane region" description="Helical" evidence="8">
    <location>
        <begin position="478"/>
        <end position="501"/>
    </location>
</feature>
<keyword evidence="7" id="KW-0175">Coiled coil</keyword>
<dbReference type="Proteomes" id="UP001642464">
    <property type="component" value="Unassembled WGS sequence"/>
</dbReference>
<keyword evidence="4 8" id="KW-0812">Transmembrane</keyword>
<evidence type="ECO:0000256" key="9">
    <source>
        <dbReference type="SAM" id="SignalP"/>
    </source>
</evidence>
<keyword evidence="3" id="KW-0813">Transport</keyword>
<feature type="domain" description="CSC1/OSCA1-like N-terminal transmembrane" evidence="11">
    <location>
        <begin position="104"/>
        <end position="248"/>
    </location>
</feature>
<evidence type="ECO:0000256" key="8">
    <source>
        <dbReference type="SAM" id="Phobius"/>
    </source>
</evidence>
<dbReference type="InterPro" id="IPR032880">
    <property type="entry name" value="CSC1/OSCA1-like_N"/>
</dbReference>
<dbReference type="Pfam" id="PF14703">
    <property type="entry name" value="PHM7_cyt"/>
    <property type="match status" value="1"/>
</dbReference>
<reference evidence="13 14" key="1">
    <citation type="submission" date="2024-02" db="EMBL/GenBank/DDBJ databases">
        <authorList>
            <person name="Chen Y."/>
            <person name="Shah S."/>
            <person name="Dougan E. K."/>
            <person name="Thang M."/>
            <person name="Chan C."/>
        </authorList>
    </citation>
    <scope>NUCLEOTIDE SEQUENCE [LARGE SCALE GENOMIC DNA]</scope>
</reference>
<dbReference type="EMBL" id="CAXAMM010017914">
    <property type="protein sequence ID" value="CAK9042342.1"/>
    <property type="molecule type" value="Genomic_DNA"/>
</dbReference>
<dbReference type="Pfam" id="PF02714">
    <property type="entry name" value="RSN1_7TM"/>
    <property type="match status" value="1"/>
</dbReference>
<feature type="domain" description="CSC1/OSCA1-like cytosolic" evidence="12">
    <location>
        <begin position="270"/>
        <end position="423"/>
    </location>
</feature>
<feature type="transmembrane region" description="Helical" evidence="8">
    <location>
        <begin position="513"/>
        <end position="533"/>
    </location>
</feature>
<evidence type="ECO:0000313" key="13">
    <source>
        <dbReference type="EMBL" id="CAK9042342.1"/>
    </source>
</evidence>
<organism evidence="13 14">
    <name type="scientific">Durusdinium trenchii</name>
    <dbReference type="NCBI Taxonomy" id="1381693"/>
    <lineage>
        <taxon>Eukaryota</taxon>
        <taxon>Sar</taxon>
        <taxon>Alveolata</taxon>
        <taxon>Dinophyceae</taxon>
        <taxon>Suessiales</taxon>
        <taxon>Symbiodiniaceae</taxon>
        <taxon>Durusdinium</taxon>
    </lineage>
</organism>